<feature type="transmembrane region" description="Helical" evidence="1">
    <location>
        <begin position="12"/>
        <end position="35"/>
    </location>
</feature>
<gene>
    <name evidence="2" type="ORF">J6I44_01520</name>
</gene>
<proteinExistence type="predicted"/>
<dbReference type="EMBL" id="JAGGJA010000001">
    <property type="protein sequence ID" value="MCW9705509.1"/>
    <property type="molecule type" value="Genomic_DNA"/>
</dbReference>
<evidence type="ECO:0008006" key="4">
    <source>
        <dbReference type="Google" id="ProtNLM"/>
    </source>
</evidence>
<sequence length="138" mass="15160">MLNHSLFPKKVVTVSRFLLGFMFFVFGLNGFFHFLPQPAMPEQAAQFMGALVQSGYMMPLVFAVQLFAGISLLANRFVPLALILLVPVIVNIIGFHLSLAPASIVPGVVAAVLNLYLLVAYLPAYKPMLRVQPTRPES</sequence>
<feature type="transmembrane region" description="Helical" evidence="1">
    <location>
        <begin position="80"/>
        <end position="98"/>
    </location>
</feature>
<evidence type="ECO:0000313" key="2">
    <source>
        <dbReference type="EMBL" id="MCW9705509.1"/>
    </source>
</evidence>
<reference evidence="2 3" key="1">
    <citation type="submission" date="2021-03" db="EMBL/GenBank/DDBJ databases">
        <title>Aliifodinibius sp. nov., a new bacterium isolated from saline soil.</title>
        <authorList>
            <person name="Galisteo C."/>
            <person name="De La Haba R."/>
            <person name="Sanchez-Porro C."/>
            <person name="Ventosa A."/>
        </authorList>
    </citation>
    <scope>NUCLEOTIDE SEQUENCE [LARGE SCALE GENOMIC DNA]</scope>
    <source>
        <strain evidence="2 3">1BSP15-2V2</strain>
    </source>
</reference>
<name>A0ABT3PHW8_9BACT</name>
<keyword evidence="3" id="KW-1185">Reference proteome</keyword>
<keyword evidence="1" id="KW-0812">Transmembrane</keyword>
<dbReference type="RefSeq" id="WP_265764173.1">
    <property type="nucleotide sequence ID" value="NZ_JAGGJA010000001.1"/>
</dbReference>
<comment type="caution">
    <text evidence="2">The sequence shown here is derived from an EMBL/GenBank/DDBJ whole genome shotgun (WGS) entry which is preliminary data.</text>
</comment>
<protein>
    <recommendedName>
        <fullName evidence="4">DoxX protein</fullName>
    </recommendedName>
</protein>
<evidence type="ECO:0000256" key="1">
    <source>
        <dbReference type="SAM" id="Phobius"/>
    </source>
</evidence>
<dbReference type="Proteomes" id="UP001207918">
    <property type="component" value="Unassembled WGS sequence"/>
</dbReference>
<feature type="transmembrane region" description="Helical" evidence="1">
    <location>
        <begin position="55"/>
        <end position="73"/>
    </location>
</feature>
<keyword evidence="1" id="KW-0472">Membrane</keyword>
<keyword evidence="1" id="KW-1133">Transmembrane helix</keyword>
<feature type="transmembrane region" description="Helical" evidence="1">
    <location>
        <begin position="104"/>
        <end position="125"/>
    </location>
</feature>
<accession>A0ABT3PHW8</accession>
<evidence type="ECO:0000313" key="3">
    <source>
        <dbReference type="Proteomes" id="UP001207918"/>
    </source>
</evidence>
<organism evidence="2 3">
    <name type="scientific">Fodinibius salsisoli</name>
    <dbReference type="NCBI Taxonomy" id="2820877"/>
    <lineage>
        <taxon>Bacteria</taxon>
        <taxon>Pseudomonadati</taxon>
        <taxon>Balneolota</taxon>
        <taxon>Balneolia</taxon>
        <taxon>Balneolales</taxon>
        <taxon>Balneolaceae</taxon>
        <taxon>Fodinibius</taxon>
    </lineage>
</organism>